<name>A0A2T3MX51_9GAMM</name>
<proteinExistence type="predicted"/>
<evidence type="ECO:0000259" key="2">
    <source>
        <dbReference type="Pfam" id="PF14319"/>
    </source>
</evidence>
<gene>
    <name evidence="3" type="ORF">C9I89_13935</name>
</gene>
<dbReference type="InterPro" id="IPR026889">
    <property type="entry name" value="Zn_Tnp"/>
</dbReference>
<dbReference type="EMBL" id="PYMC01000009">
    <property type="protein sequence ID" value="PSW04417.1"/>
    <property type="molecule type" value="Genomic_DNA"/>
</dbReference>
<accession>A0A2T3MX51</accession>
<dbReference type="Pfam" id="PF14319">
    <property type="entry name" value="Zn_Tnp_IS91"/>
    <property type="match status" value="1"/>
</dbReference>
<dbReference type="Proteomes" id="UP000240904">
    <property type="component" value="Unassembled WGS sequence"/>
</dbReference>
<dbReference type="Pfam" id="PF04986">
    <property type="entry name" value="Y2_Tnp"/>
    <property type="match status" value="1"/>
</dbReference>
<organism evidence="3 4">
    <name type="scientific">Photobacterium lipolyticum</name>
    <dbReference type="NCBI Taxonomy" id="266810"/>
    <lineage>
        <taxon>Bacteria</taxon>
        <taxon>Pseudomonadati</taxon>
        <taxon>Pseudomonadota</taxon>
        <taxon>Gammaproteobacteria</taxon>
        <taxon>Vibrionales</taxon>
        <taxon>Vibrionaceae</taxon>
        <taxon>Photobacterium</taxon>
    </lineage>
</organism>
<dbReference type="InterPro" id="IPR007069">
    <property type="entry name" value="Transposase_32"/>
</dbReference>
<dbReference type="AlphaFoldDB" id="A0A2T3MX51"/>
<dbReference type="OrthoDB" id="6979325at2"/>
<reference evidence="3 4" key="1">
    <citation type="submission" date="2018-03" db="EMBL/GenBank/DDBJ databases">
        <title>Whole genome sequencing of Histamine producing bacteria.</title>
        <authorList>
            <person name="Butler K."/>
        </authorList>
    </citation>
    <scope>NUCLEOTIDE SEQUENCE [LARGE SCALE GENOMIC DNA]</scope>
    <source>
        <strain evidence="3 4">DSM 16190</strain>
    </source>
</reference>
<keyword evidence="4" id="KW-1185">Reference proteome</keyword>
<dbReference type="PANTHER" id="PTHR37023">
    <property type="entry name" value="TRANSPOSASE"/>
    <property type="match status" value="1"/>
</dbReference>
<dbReference type="GO" id="GO:0004803">
    <property type="term" value="F:transposase activity"/>
    <property type="evidence" value="ECO:0007669"/>
    <property type="project" value="InterPro"/>
</dbReference>
<feature type="domain" description="Transposase zinc-binding" evidence="2">
    <location>
        <begin position="2"/>
        <end position="73"/>
    </location>
</feature>
<evidence type="ECO:0000259" key="1">
    <source>
        <dbReference type="Pfam" id="PF04986"/>
    </source>
</evidence>
<dbReference type="GO" id="GO:0006313">
    <property type="term" value="P:DNA transposition"/>
    <property type="evidence" value="ECO:0007669"/>
    <property type="project" value="InterPro"/>
</dbReference>
<dbReference type="PANTHER" id="PTHR37023:SF1">
    <property type="entry name" value="ISSOD25 TRANSPOSASE TNPA_ISSOD25"/>
    <property type="match status" value="1"/>
</dbReference>
<comment type="caution">
    <text evidence="3">The sequence shown here is derived from an EMBL/GenBank/DDBJ whole genome shotgun (WGS) entry which is preliminary data.</text>
</comment>
<evidence type="ECO:0000313" key="4">
    <source>
        <dbReference type="Proteomes" id="UP000240904"/>
    </source>
</evidence>
<feature type="domain" description="Transposase IS801/IS1294" evidence="1">
    <location>
        <begin position="111"/>
        <end position="147"/>
    </location>
</feature>
<dbReference type="GO" id="GO:0003677">
    <property type="term" value="F:DNA binding"/>
    <property type="evidence" value="ECO:0007669"/>
    <property type="project" value="InterPro"/>
</dbReference>
<protein>
    <submittedName>
        <fullName evidence="3">Uncharacterized protein</fullName>
    </submittedName>
</protein>
<evidence type="ECO:0000313" key="3">
    <source>
        <dbReference type="EMBL" id="PSW04417.1"/>
    </source>
</evidence>
<sequence>MENVTKMLACGTLVMGSRTYTCSNGRYLHTKTLGNTCKSRACNSCGVKSTNQWIAKQQSILPDCEWQHITFTMPDILWPIFKSNRHLLEHLFRCASDVLLHWAKQKNIDVGMFSALHTFGRQLTWNTHIDLSVTRGGLCIKSDKWKPIYFNEKLENQDPDLITPAIQSVAITRGDGQSNS</sequence>